<protein>
    <submittedName>
        <fullName evidence="2">Uncharacterized protein</fullName>
    </submittedName>
</protein>
<gene>
    <name evidence="2" type="ORF">EAH80_29545</name>
</gene>
<dbReference type="Proteomes" id="UP000320095">
    <property type="component" value="Unassembled WGS sequence"/>
</dbReference>
<evidence type="ECO:0000256" key="1">
    <source>
        <dbReference type="SAM" id="MobiDB-lite"/>
    </source>
</evidence>
<dbReference type="OrthoDB" id="3682732at2"/>
<evidence type="ECO:0000313" key="2">
    <source>
        <dbReference type="EMBL" id="TPG26125.1"/>
    </source>
</evidence>
<accession>A0A502DL21</accession>
<organism evidence="2 3">
    <name type="scientific">Mycolicibacterium hodleri</name>
    <dbReference type="NCBI Taxonomy" id="49897"/>
    <lineage>
        <taxon>Bacteria</taxon>
        <taxon>Bacillati</taxon>
        <taxon>Actinomycetota</taxon>
        <taxon>Actinomycetes</taxon>
        <taxon>Mycobacteriales</taxon>
        <taxon>Mycobacteriaceae</taxon>
        <taxon>Mycolicibacterium</taxon>
    </lineage>
</organism>
<dbReference type="EMBL" id="RCZG01000024">
    <property type="protein sequence ID" value="TPG26125.1"/>
    <property type="molecule type" value="Genomic_DNA"/>
</dbReference>
<comment type="caution">
    <text evidence="2">The sequence shown here is derived from an EMBL/GenBank/DDBJ whole genome shotgun (WGS) entry which is preliminary data.</text>
</comment>
<reference evidence="2 3" key="1">
    <citation type="journal article" date="2019" name="Environ. Microbiol.">
        <title>Species interactions and distinct microbial communities in high Arctic permafrost affected cryosols are associated with the CH4 and CO2 gas fluxes.</title>
        <authorList>
            <person name="Altshuler I."/>
            <person name="Hamel J."/>
            <person name="Turney S."/>
            <person name="Magnuson E."/>
            <person name="Levesque R."/>
            <person name="Greer C."/>
            <person name="Whyte L.G."/>
        </authorList>
    </citation>
    <scope>NUCLEOTIDE SEQUENCE [LARGE SCALE GENOMIC DNA]</scope>
    <source>
        <strain evidence="2 3">S5.20</strain>
    </source>
</reference>
<dbReference type="AlphaFoldDB" id="A0A502DL21"/>
<evidence type="ECO:0000313" key="3">
    <source>
        <dbReference type="Proteomes" id="UP000320095"/>
    </source>
</evidence>
<feature type="region of interest" description="Disordered" evidence="1">
    <location>
        <begin position="34"/>
        <end position="64"/>
    </location>
</feature>
<keyword evidence="3" id="KW-1185">Reference proteome</keyword>
<dbReference type="RefSeq" id="WP_140699620.1">
    <property type="nucleotide sequence ID" value="NZ_RCZG01000024.1"/>
</dbReference>
<sequence>MVTISGVKIWNGKSTTNNVDVACLQFCGGQTISNASPNPPLPPNKNVGCSADGSDTKSSGWGPARNLLSRDQLSDFPSFNLDNFPEVIGDERHPYSVREDTPPPNNWKFNVQAERGKTYVLRLYIHNSAGDHSPDLVAQGTRVSVSLPVCTGRRIATNGFIDSTNAIPSQVYGGVSFISNQPFNLAYVRGSAMICTNHFVCNADGTGGAPVSEDFLTKKGALVGYDALDGEVRGGYQYSVYFIYKVKAQFAGD</sequence>
<name>A0A502DL21_9MYCO</name>
<proteinExistence type="predicted"/>